<feature type="transmembrane region" description="Helical" evidence="11">
    <location>
        <begin position="7"/>
        <end position="34"/>
    </location>
</feature>
<accession>A0A841LWM8</accession>
<evidence type="ECO:0000256" key="1">
    <source>
        <dbReference type="ARBA" id="ARBA00004651"/>
    </source>
</evidence>
<evidence type="ECO:0000256" key="12">
    <source>
        <dbReference type="RuleBase" id="RU363056"/>
    </source>
</evidence>
<evidence type="ECO:0000256" key="9">
    <source>
        <dbReference type="ARBA" id="ARBA00023136"/>
    </source>
</evidence>
<keyword evidence="6 12" id="KW-1003">Cell membrane</keyword>
<dbReference type="CDD" id="cd06261">
    <property type="entry name" value="TM_PBP2"/>
    <property type="match status" value="1"/>
</dbReference>
<comment type="subunit">
    <text evidence="3 12">The complex is composed of two ATP-binding proteins (UgpC), two transmembrane proteins (UgpA and UgpE) and a solute-binding protein (UgpB).</text>
</comment>
<feature type="transmembrane region" description="Helical" evidence="11">
    <location>
        <begin position="170"/>
        <end position="191"/>
    </location>
</feature>
<feature type="domain" description="ABC transmembrane type-1" evidence="13">
    <location>
        <begin position="71"/>
        <end position="293"/>
    </location>
</feature>
<dbReference type="PANTHER" id="PTHR43744:SF8">
    <property type="entry name" value="SN-GLYCEROL-3-PHOSPHATE TRANSPORT SYSTEM PERMEASE PROTEIN UGPE"/>
    <property type="match status" value="1"/>
</dbReference>
<dbReference type="InterPro" id="IPR000515">
    <property type="entry name" value="MetI-like"/>
</dbReference>
<comment type="caution">
    <text evidence="14">The sequence shown here is derived from an EMBL/GenBank/DDBJ whole genome shotgun (WGS) entry which is preliminary data.</text>
</comment>
<feature type="transmembrane region" description="Helical" evidence="11">
    <location>
        <begin position="271"/>
        <end position="293"/>
    </location>
</feature>
<organism evidence="14 15">
    <name type="scientific">Paenochrobactrum gallinarii</name>
    <dbReference type="NCBI Taxonomy" id="643673"/>
    <lineage>
        <taxon>Bacteria</taxon>
        <taxon>Pseudomonadati</taxon>
        <taxon>Pseudomonadota</taxon>
        <taxon>Alphaproteobacteria</taxon>
        <taxon>Hyphomicrobiales</taxon>
        <taxon>Brucellaceae</taxon>
        <taxon>Paenochrobactrum</taxon>
    </lineage>
</organism>
<dbReference type="PROSITE" id="PS50928">
    <property type="entry name" value="ABC_TM1"/>
    <property type="match status" value="1"/>
</dbReference>
<feature type="transmembrane region" description="Helical" evidence="11">
    <location>
        <begin position="107"/>
        <end position="127"/>
    </location>
</feature>
<evidence type="ECO:0000313" key="14">
    <source>
        <dbReference type="EMBL" id="MBB6260972.1"/>
    </source>
</evidence>
<dbReference type="AlphaFoldDB" id="A0A841LWM8"/>
<evidence type="ECO:0000256" key="4">
    <source>
        <dbReference type="ARBA" id="ARBA00020515"/>
    </source>
</evidence>
<comment type="similarity">
    <text evidence="2 11">Belongs to the binding-protein-dependent transport system permease family.</text>
</comment>
<evidence type="ECO:0000256" key="10">
    <source>
        <dbReference type="ARBA" id="ARBA00037054"/>
    </source>
</evidence>
<sequence>MVERSPILTFFCHAILLIGALIVCLPLYLAFVAGSLDFARLQKMPFPLLPEGEFWNNMVAAWTTVDFSRLYINSIITTTLIVVGKVTVSLMAAFAITYFRFPFRMTMFWIIFISLMLPIEARIIPTYEALADVGGPLRDFFRVTGISWLVEMATGYRLEIGLQWNLINSYSGLILPLIASASATFLFRQFFLTVPDELLEAAKIDNAGPFKFFIDILLPLSVTNITALVVLLFIGNWNQYLWPLLFTTTPDMKTVVLGLRSLVPGPDEPPAWNIAMAASFFVMLPPTLVVIFLQRWLTKGVTDVGK</sequence>
<comment type="function">
    <text evidence="10 12">Part of the ABC transporter complex UgpBAEC involved in sn-glycerol-3-phosphate (G3P) import. Probably responsible for the translocation of the substrate across the membrane.</text>
</comment>
<comment type="subcellular location">
    <subcellularLocation>
        <location evidence="12">Cell inner membrane</location>
        <topology evidence="12">Multi-pass membrane protein</topology>
    </subcellularLocation>
    <subcellularLocation>
        <location evidence="1 11">Cell membrane</location>
        <topology evidence="1 11">Multi-pass membrane protein</topology>
    </subcellularLocation>
</comment>
<keyword evidence="7 11" id="KW-0812">Transmembrane</keyword>
<keyword evidence="15" id="KW-1185">Reference proteome</keyword>
<keyword evidence="12" id="KW-0997">Cell inner membrane</keyword>
<evidence type="ECO:0000256" key="8">
    <source>
        <dbReference type="ARBA" id="ARBA00022989"/>
    </source>
</evidence>
<dbReference type="RefSeq" id="WP_184221905.1">
    <property type="nucleotide sequence ID" value="NZ_JACIIU010000005.1"/>
</dbReference>
<dbReference type="SUPFAM" id="SSF161098">
    <property type="entry name" value="MetI-like"/>
    <property type="match status" value="1"/>
</dbReference>
<evidence type="ECO:0000313" key="15">
    <source>
        <dbReference type="Proteomes" id="UP000555393"/>
    </source>
</evidence>
<feature type="transmembrane region" description="Helical" evidence="11">
    <location>
        <begin position="212"/>
        <end position="234"/>
    </location>
</feature>
<reference evidence="14 15" key="1">
    <citation type="submission" date="2020-08" db="EMBL/GenBank/DDBJ databases">
        <title>Genomic Encyclopedia of Type Strains, Phase IV (KMG-IV): sequencing the most valuable type-strain genomes for metagenomic binning, comparative biology and taxonomic classification.</title>
        <authorList>
            <person name="Goeker M."/>
        </authorList>
    </citation>
    <scope>NUCLEOTIDE SEQUENCE [LARGE SCALE GENOMIC DNA]</scope>
    <source>
        <strain evidence="14 15">DSM 22336</strain>
    </source>
</reference>
<evidence type="ECO:0000256" key="2">
    <source>
        <dbReference type="ARBA" id="ARBA00009306"/>
    </source>
</evidence>
<feature type="transmembrane region" description="Helical" evidence="11">
    <location>
        <begin position="79"/>
        <end position="101"/>
    </location>
</feature>
<evidence type="ECO:0000256" key="7">
    <source>
        <dbReference type="ARBA" id="ARBA00022692"/>
    </source>
</evidence>
<dbReference type="InterPro" id="IPR035906">
    <property type="entry name" value="MetI-like_sf"/>
</dbReference>
<name>A0A841LWM8_9HYPH</name>
<dbReference type="PANTHER" id="PTHR43744">
    <property type="entry name" value="ABC TRANSPORTER PERMEASE PROTEIN MG189-RELATED-RELATED"/>
    <property type="match status" value="1"/>
</dbReference>
<dbReference type="GO" id="GO:0055085">
    <property type="term" value="P:transmembrane transport"/>
    <property type="evidence" value="ECO:0007669"/>
    <property type="project" value="InterPro"/>
</dbReference>
<protein>
    <recommendedName>
        <fullName evidence="4 12">sn-glycerol-3-phosphate transport system permease protein UgpE</fullName>
    </recommendedName>
</protein>
<dbReference type="EMBL" id="JACIIU010000005">
    <property type="protein sequence ID" value="MBB6260972.1"/>
    <property type="molecule type" value="Genomic_DNA"/>
</dbReference>
<dbReference type="GO" id="GO:0005886">
    <property type="term" value="C:plasma membrane"/>
    <property type="evidence" value="ECO:0007669"/>
    <property type="project" value="UniProtKB-SubCell"/>
</dbReference>
<dbReference type="Proteomes" id="UP000555393">
    <property type="component" value="Unassembled WGS sequence"/>
</dbReference>
<evidence type="ECO:0000256" key="11">
    <source>
        <dbReference type="RuleBase" id="RU363032"/>
    </source>
</evidence>
<dbReference type="Pfam" id="PF00528">
    <property type="entry name" value="BPD_transp_1"/>
    <property type="match status" value="1"/>
</dbReference>
<evidence type="ECO:0000256" key="6">
    <source>
        <dbReference type="ARBA" id="ARBA00022475"/>
    </source>
</evidence>
<dbReference type="Gene3D" id="1.10.3720.10">
    <property type="entry name" value="MetI-like"/>
    <property type="match status" value="1"/>
</dbReference>
<evidence type="ECO:0000256" key="3">
    <source>
        <dbReference type="ARBA" id="ARBA00011557"/>
    </source>
</evidence>
<keyword evidence="5 11" id="KW-0813">Transport</keyword>
<keyword evidence="9 11" id="KW-0472">Membrane</keyword>
<evidence type="ECO:0000256" key="5">
    <source>
        <dbReference type="ARBA" id="ARBA00022448"/>
    </source>
</evidence>
<proteinExistence type="inferred from homology"/>
<evidence type="ECO:0000259" key="13">
    <source>
        <dbReference type="PROSITE" id="PS50928"/>
    </source>
</evidence>
<keyword evidence="8 11" id="KW-1133">Transmembrane helix</keyword>
<gene>
    <name evidence="12" type="primary">ugpE</name>
    <name evidence="14" type="ORF">FHS77_001520</name>
</gene>